<gene>
    <name evidence="6" type="ORF">DGYR_LOCUS401</name>
</gene>
<dbReference type="AlphaFoldDB" id="A0A7I8V4L0"/>
<name>A0A7I8V4L0_9ANNE</name>
<dbReference type="PRINTS" id="PR00259">
    <property type="entry name" value="TMFOUR"/>
</dbReference>
<feature type="transmembrane region" description="Helical" evidence="5">
    <location>
        <begin position="241"/>
        <end position="264"/>
    </location>
</feature>
<dbReference type="InterPro" id="IPR008952">
    <property type="entry name" value="Tetraspanin_EC2_sf"/>
</dbReference>
<evidence type="ECO:0000256" key="5">
    <source>
        <dbReference type="SAM" id="Phobius"/>
    </source>
</evidence>
<accession>A0A7I8V4L0</accession>
<dbReference type="GO" id="GO:0005886">
    <property type="term" value="C:plasma membrane"/>
    <property type="evidence" value="ECO:0007669"/>
    <property type="project" value="TreeGrafter"/>
</dbReference>
<dbReference type="OrthoDB" id="2014092at2759"/>
<evidence type="ECO:0000256" key="1">
    <source>
        <dbReference type="ARBA" id="ARBA00004141"/>
    </source>
</evidence>
<proteinExistence type="predicted"/>
<evidence type="ECO:0000256" key="2">
    <source>
        <dbReference type="ARBA" id="ARBA00022692"/>
    </source>
</evidence>
<dbReference type="InterPro" id="IPR018499">
    <property type="entry name" value="Tetraspanin/Peripherin"/>
</dbReference>
<sequence>MTMNVQHVLIPSSDFETRRNPTFSRLIFRCSFWSKYCVFVINFFVWVGGVCLMSAGAWAQLEKSRYDTFNSFTNDPALILLLIGVIMFIMSAFGCVGSLRENICLLKTFCLMTAAVFVGELTAGSFTISLSNRLEEELVEDLYNAIQLYGAEKKFTDDIDYVQKRFECCGAKSYDDWQLNKLYNCSANFPSRCGVPTSCCKLDNSPTCGYQTRINGVQYASYSIRTKGCVYYLMNVFKNNLTVIGFIAFIVGLLEIIAIILAIMQLKHLEKIQRGRSSEDVRLKMTVRKVYNSHASYDDELRR</sequence>
<evidence type="ECO:0000313" key="7">
    <source>
        <dbReference type="Proteomes" id="UP000549394"/>
    </source>
</evidence>
<evidence type="ECO:0000313" key="6">
    <source>
        <dbReference type="EMBL" id="CAD5111055.1"/>
    </source>
</evidence>
<reference evidence="6 7" key="1">
    <citation type="submission" date="2020-08" db="EMBL/GenBank/DDBJ databases">
        <authorList>
            <person name="Hejnol A."/>
        </authorList>
    </citation>
    <scope>NUCLEOTIDE SEQUENCE [LARGE SCALE GENOMIC DNA]</scope>
</reference>
<comment type="caution">
    <text evidence="6">The sequence shown here is derived from an EMBL/GenBank/DDBJ whole genome shotgun (WGS) entry which is preliminary data.</text>
</comment>
<organism evidence="6 7">
    <name type="scientific">Dimorphilus gyrociliatus</name>
    <dbReference type="NCBI Taxonomy" id="2664684"/>
    <lineage>
        <taxon>Eukaryota</taxon>
        <taxon>Metazoa</taxon>
        <taxon>Spiralia</taxon>
        <taxon>Lophotrochozoa</taxon>
        <taxon>Annelida</taxon>
        <taxon>Polychaeta</taxon>
        <taxon>Polychaeta incertae sedis</taxon>
        <taxon>Dinophilidae</taxon>
        <taxon>Dimorphilus</taxon>
    </lineage>
</organism>
<comment type="subcellular location">
    <subcellularLocation>
        <location evidence="1">Membrane</location>
        <topology evidence="1">Multi-pass membrane protein</topology>
    </subcellularLocation>
</comment>
<dbReference type="EMBL" id="CAJFCJ010000001">
    <property type="protein sequence ID" value="CAD5111055.1"/>
    <property type="molecule type" value="Genomic_DNA"/>
</dbReference>
<evidence type="ECO:0000256" key="3">
    <source>
        <dbReference type="ARBA" id="ARBA00022989"/>
    </source>
</evidence>
<keyword evidence="2 5" id="KW-0812">Transmembrane</keyword>
<keyword evidence="3 5" id="KW-1133">Transmembrane helix</keyword>
<dbReference type="Pfam" id="PF00335">
    <property type="entry name" value="Tetraspanin"/>
    <property type="match status" value="1"/>
</dbReference>
<dbReference type="Proteomes" id="UP000549394">
    <property type="component" value="Unassembled WGS sequence"/>
</dbReference>
<keyword evidence="4 5" id="KW-0472">Membrane</keyword>
<evidence type="ECO:0000256" key="4">
    <source>
        <dbReference type="ARBA" id="ARBA00023136"/>
    </source>
</evidence>
<protein>
    <submittedName>
        <fullName evidence="6">DgyrCDS408</fullName>
    </submittedName>
</protein>
<dbReference type="SUPFAM" id="SSF48652">
    <property type="entry name" value="Tetraspanin"/>
    <property type="match status" value="1"/>
</dbReference>
<dbReference type="PANTHER" id="PTHR19282:SF431">
    <property type="entry name" value="TETRASPANIN 26A, ISOFORM B-RELATED"/>
    <property type="match status" value="1"/>
</dbReference>
<dbReference type="PANTHER" id="PTHR19282">
    <property type="entry name" value="TETRASPANIN"/>
    <property type="match status" value="1"/>
</dbReference>
<dbReference type="Gene3D" id="1.10.1450.10">
    <property type="entry name" value="Tetraspanin"/>
    <property type="match status" value="1"/>
</dbReference>
<feature type="transmembrane region" description="Helical" evidence="5">
    <location>
        <begin position="36"/>
        <end position="58"/>
    </location>
</feature>
<feature type="transmembrane region" description="Helical" evidence="5">
    <location>
        <begin position="109"/>
        <end position="130"/>
    </location>
</feature>
<feature type="transmembrane region" description="Helical" evidence="5">
    <location>
        <begin position="78"/>
        <end position="97"/>
    </location>
</feature>
<keyword evidence="7" id="KW-1185">Reference proteome</keyword>